<reference evidence="3 4" key="1">
    <citation type="submission" date="2023-07" db="EMBL/GenBank/DDBJ databases">
        <title>Sorghum-associated microbial communities from plants grown in Nebraska, USA.</title>
        <authorList>
            <person name="Schachtman D."/>
        </authorList>
    </citation>
    <scope>NUCLEOTIDE SEQUENCE [LARGE SCALE GENOMIC DNA]</scope>
    <source>
        <strain evidence="3 4">2980</strain>
    </source>
</reference>
<dbReference type="RefSeq" id="WP_310018178.1">
    <property type="nucleotide sequence ID" value="NZ_JAVDUM010000003.1"/>
</dbReference>
<evidence type="ECO:0000313" key="3">
    <source>
        <dbReference type="EMBL" id="MDR6866410.1"/>
    </source>
</evidence>
<evidence type="ECO:0000259" key="2">
    <source>
        <dbReference type="Pfam" id="PF04954"/>
    </source>
</evidence>
<comment type="caution">
    <text evidence="3">The sequence shown here is derived from an EMBL/GenBank/DDBJ whole genome shotgun (WGS) entry which is preliminary data.</text>
</comment>
<proteinExistence type="predicted"/>
<dbReference type="Gene3D" id="3.40.50.80">
    <property type="entry name" value="Nucleotide-binding domain of ferredoxin-NADP reductase (FNR) module"/>
    <property type="match status" value="1"/>
</dbReference>
<dbReference type="EMBL" id="JAVDUM010000003">
    <property type="protein sequence ID" value="MDR6866410.1"/>
    <property type="molecule type" value="Genomic_DNA"/>
</dbReference>
<name>A0ABU1S9X2_9MICO</name>
<dbReference type="Pfam" id="PF04954">
    <property type="entry name" value="SIP"/>
    <property type="match status" value="1"/>
</dbReference>
<protein>
    <recommendedName>
        <fullName evidence="2">SIP-like Rossmann fold domain-containing protein</fullName>
    </recommendedName>
</protein>
<dbReference type="InterPro" id="IPR007037">
    <property type="entry name" value="SIP_rossman_dom"/>
</dbReference>
<feature type="domain" description="SIP-like Rossmann fold" evidence="2">
    <location>
        <begin position="22"/>
        <end position="84"/>
    </location>
</feature>
<accession>A0ABU1S9X2</accession>
<sequence length="156" mass="16411">MTTTAVSTTTRAQRRASRRPQAQHLITADEQGLAELEAVLATLPICAVGRVFIEVPEAADIAPISAPQRMTVTWLTRATRSGAPGTGRRCVPGEALARAAKAWADEMVCGEDALPPRVTLLGGFLGTADIVEHLIARGVDAAAIDAPARYGLLTSR</sequence>
<dbReference type="InterPro" id="IPR039261">
    <property type="entry name" value="FNR_nucleotide-bd"/>
</dbReference>
<feature type="compositionally biased region" description="Low complexity" evidence="1">
    <location>
        <begin position="1"/>
        <end position="11"/>
    </location>
</feature>
<dbReference type="Proteomes" id="UP001259347">
    <property type="component" value="Unassembled WGS sequence"/>
</dbReference>
<keyword evidence="4" id="KW-1185">Reference proteome</keyword>
<organism evidence="3 4">
    <name type="scientific">Microbacterium resistens</name>
    <dbReference type="NCBI Taxonomy" id="156977"/>
    <lineage>
        <taxon>Bacteria</taxon>
        <taxon>Bacillati</taxon>
        <taxon>Actinomycetota</taxon>
        <taxon>Actinomycetes</taxon>
        <taxon>Micrococcales</taxon>
        <taxon>Microbacteriaceae</taxon>
        <taxon>Microbacterium</taxon>
    </lineage>
</organism>
<evidence type="ECO:0000256" key="1">
    <source>
        <dbReference type="SAM" id="MobiDB-lite"/>
    </source>
</evidence>
<gene>
    <name evidence="3" type="ORF">J2Y69_001002</name>
</gene>
<evidence type="ECO:0000313" key="4">
    <source>
        <dbReference type="Proteomes" id="UP001259347"/>
    </source>
</evidence>
<feature type="region of interest" description="Disordered" evidence="1">
    <location>
        <begin position="1"/>
        <end position="23"/>
    </location>
</feature>